<dbReference type="InterPro" id="IPR050091">
    <property type="entry name" value="PKS_NRPS_Biosynth_Enz"/>
</dbReference>
<evidence type="ECO:0000256" key="3">
    <source>
        <dbReference type="ARBA" id="ARBA00022679"/>
    </source>
</evidence>
<feature type="region of interest" description="Disordered" evidence="5">
    <location>
        <begin position="197"/>
        <end position="216"/>
    </location>
</feature>
<feature type="region of interest" description="Disordered" evidence="5">
    <location>
        <begin position="84"/>
        <end position="113"/>
    </location>
</feature>
<keyword evidence="4" id="KW-0511">Multifunctional enzyme</keyword>
<dbReference type="PANTHER" id="PTHR43775">
    <property type="entry name" value="FATTY ACID SYNTHASE"/>
    <property type="match status" value="1"/>
</dbReference>
<evidence type="ECO:0000256" key="2">
    <source>
        <dbReference type="ARBA" id="ARBA00022553"/>
    </source>
</evidence>
<keyword evidence="1" id="KW-0596">Phosphopantetheine</keyword>
<feature type="compositionally biased region" description="Low complexity" evidence="5">
    <location>
        <begin position="205"/>
        <end position="215"/>
    </location>
</feature>
<evidence type="ECO:0000259" key="6">
    <source>
        <dbReference type="PROSITE" id="PS50075"/>
    </source>
</evidence>
<organism evidence="7 8">
    <name type="scientific">Streptomyces macrolidinus</name>
    <dbReference type="NCBI Taxonomy" id="2952607"/>
    <lineage>
        <taxon>Bacteria</taxon>
        <taxon>Bacillati</taxon>
        <taxon>Actinomycetota</taxon>
        <taxon>Actinomycetes</taxon>
        <taxon>Kitasatosporales</taxon>
        <taxon>Streptomycetaceae</taxon>
        <taxon>Streptomyces</taxon>
    </lineage>
</organism>
<dbReference type="PROSITE" id="PS00012">
    <property type="entry name" value="PHOSPHOPANTETHEINE"/>
    <property type="match status" value="1"/>
</dbReference>
<dbReference type="Gene3D" id="1.10.1200.10">
    <property type="entry name" value="ACP-like"/>
    <property type="match status" value="1"/>
</dbReference>
<dbReference type="SMART" id="SM01294">
    <property type="entry name" value="PKS_PP_betabranch"/>
    <property type="match status" value="1"/>
</dbReference>
<keyword evidence="2" id="KW-0597">Phosphoprotein</keyword>
<keyword evidence="3" id="KW-0808">Transferase</keyword>
<dbReference type="SMART" id="SM00823">
    <property type="entry name" value="PKS_PP"/>
    <property type="match status" value="1"/>
</dbReference>
<evidence type="ECO:0000313" key="7">
    <source>
        <dbReference type="EMBL" id="MCN9245018.1"/>
    </source>
</evidence>
<accession>A0ABT0ZNB7</accession>
<dbReference type="Gene3D" id="3.40.50.720">
    <property type="entry name" value="NAD(P)-binding Rossmann-like Domain"/>
    <property type="match status" value="1"/>
</dbReference>
<dbReference type="EMBL" id="JAMWMR010000083">
    <property type="protein sequence ID" value="MCN9245018.1"/>
    <property type="molecule type" value="Genomic_DNA"/>
</dbReference>
<sequence length="318" mass="32804">WETDGGMTEKLGEADLRRMSRAGIGAVTAEEGVALLDTALHDDRYPTLLPLRLDMAGLRSAAAADPAGVPSLLRELVDVAPARPRAAETATTGAGVPADESPAQAATLAERAADAHGPERRRLLLEFVCDEVADVLGHARGHRFDPDRGFLDLGFDSLTAVELRNRVNAASGLRLPATLVFDYPAPAVLADHLDAELPRSTPGRDTATSDTSATSLPDPAAVLAQLTRLEMALSLAGLADTAESDEVSGQLNALRALIEGGTTKTSDPGTAPTSGADTGPATGPEAGSGSGEGPGDTDILTASAEELFDLLDRESRTS</sequence>
<dbReference type="PANTHER" id="PTHR43775:SF51">
    <property type="entry name" value="INACTIVE PHENOLPHTHIOCEROL SYNTHESIS POLYKETIDE SYNTHASE TYPE I PKS1-RELATED"/>
    <property type="match status" value="1"/>
</dbReference>
<evidence type="ECO:0000256" key="4">
    <source>
        <dbReference type="ARBA" id="ARBA00023268"/>
    </source>
</evidence>
<dbReference type="InterPro" id="IPR009081">
    <property type="entry name" value="PP-bd_ACP"/>
</dbReference>
<dbReference type="SUPFAM" id="SSF47336">
    <property type="entry name" value="ACP-like"/>
    <property type="match status" value="1"/>
</dbReference>
<feature type="non-terminal residue" evidence="7">
    <location>
        <position position="1"/>
    </location>
</feature>
<dbReference type="InterPro" id="IPR036736">
    <property type="entry name" value="ACP-like_sf"/>
</dbReference>
<reference evidence="7 8" key="1">
    <citation type="submission" date="2022-05" db="EMBL/GenBank/DDBJ databases">
        <title>Streptomyces sp. nov. RY43-2 isolated from soil of a peat swamp forest.</title>
        <authorList>
            <person name="Kanchanasin P."/>
            <person name="Tanasupawat S."/>
            <person name="Phongsopitanun W."/>
        </authorList>
    </citation>
    <scope>NUCLEOTIDE SEQUENCE [LARGE SCALE GENOMIC DNA]</scope>
    <source>
        <strain evidence="7 8">RY43-2</strain>
    </source>
</reference>
<evidence type="ECO:0000256" key="5">
    <source>
        <dbReference type="SAM" id="MobiDB-lite"/>
    </source>
</evidence>
<dbReference type="PROSITE" id="PS50075">
    <property type="entry name" value="CARRIER"/>
    <property type="match status" value="1"/>
</dbReference>
<feature type="region of interest" description="Disordered" evidence="5">
    <location>
        <begin position="260"/>
        <end position="318"/>
    </location>
</feature>
<gene>
    <name evidence="7" type="ORF">NGF19_30280</name>
</gene>
<feature type="domain" description="Carrier" evidence="6">
    <location>
        <begin position="119"/>
        <end position="197"/>
    </location>
</feature>
<evidence type="ECO:0000313" key="8">
    <source>
        <dbReference type="Proteomes" id="UP001523219"/>
    </source>
</evidence>
<comment type="caution">
    <text evidence="7">The sequence shown here is derived from an EMBL/GenBank/DDBJ whole genome shotgun (WGS) entry which is preliminary data.</text>
</comment>
<keyword evidence="8" id="KW-1185">Reference proteome</keyword>
<protein>
    <submittedName>
        <fullName evidence="7">Beta-ketoacyl reductase</fullName>
    </submittedName>
</protein>
<feature type="compositionally biased region" description="Polar residues" evidence="5">
    <location>
        <begin position="262"/>
        <end position="276"/>
    </location>
</feature>
<dbReference type="InterPro" id="IPR020806">
    <property type="entry name" value="PKS_PP-bd"/>
</dbReference>
<feature type="compositionally biased region" description="Low complexity" evidence="5">
    <location>
        <begin position="84"/>
        <end position="98"/>
    </location>
</feature>
<dbReference type="InterPro" id="IPR006162">
    <property type="entry name" value="Ppantetheine_attach_site"/>
</dbReference>
<dbReference type="RefSeq" id="WP_252429123.1">
    <property type="nucleotide sequence ID" value="NZ_JAMWMR010000083.1"/>
</dbReference>
<dbReference type="Proteomes" id="UP001523219">
    <property type="component" value="Unassembled WGS sequence"/>
</dbReference>
<name>A0ABT0ZNB7_9ACTN</name>
<dbReference type="Pfam" id="PF00550">
    <property type="entry name" value="PP-binding"/>
    <property type="match status" value="1"/>
</dbReference>
<evidence type="ECO:0000256" key="1">
    <source>
        <dbReference type="ARBA" id="ARBA00022450"/>
    </source>
</evidence>
<proteinExistence type="predicted"/>